<comment type="caution">
    <text evidence="1">The sequence shown here is derived from an EMBL/GenBank/DDBJ whole genome shotgun (WGS) entry which is preliminary data.</text>
</comment>
<dbReference type="AlphaFoldDB" id="A0AAW1V2H3"/>
<keyword evidence="2" id="KW-1185">Reference proteome</keyword>
<sequence length="116" mass="13100">MSFWNKPNVFSHITHNTKLSRINSSLVAVQEQRKSISMIIPCLEQEECLNPLSSRVVLRLGKRFSTATSGLSDADQAELRPNYSVSLNSKYCHLFTMSKDLIESLSSITLQQIQVL</sequence>
<accession>A0AAW1V2H3</accession>
<gene>
    <name evidence="1" type="ORF">WA026_008703</name>
</gene>
<evidence type="ECO:0000313" key="2">
    <source>
        <dbReference type="Proteomes" id="UP001431783"/>
    </source>
</evidence>
<protein>
    <submittedName>
        <fullName evidence="1">Uncharacterized protein</fullName>
    </submittedName>
</protein>
<reference evidence="1 2" key="1">
    <citation type="submission" date="2023-03" db="EMBL/GenBank/DDBJ databases">
        <title>Genome insight into feeding habits of ladybird beetles.</title>
        <authorList>
            <person name="Li H.-S."/>
            <person name="Huang Y.-H."/>
            <person name="Pang H."/>
        </authorList>
    </citation>
    <scope>NUCLEOTIDE SEQUENCE [LARGE SCALE GENOMIC DNA]</scope>
    <source>
        <strain evidence="1">SYSU_2023b</strain>
        <tissue evidence="1">Whole body</tissue>
    </source>
</reference>
<name>A0AAW1V2H3_9CUCU</name>
<proteinExistence type="predicted"/>
<organism evidence="1 2">
    <name type="scientific">Henosepilachna vigintioctopunctata</name>
    <dbReference type="NCBI Taxonomy" id="420089"/>
    <lineage>
        <taxon>Eukaryota</taxon>
        <taxon>Metazoa</taxon>
        <taxon>Ecdysozoa</taxon>
        <taxon>Arthropoda</taxon>
        <taxon>Hexapoda</taxon>
        <taxon>Insecta</taxon>
        <taxon>Pterygota</taxon>
        <taxon>Neoptera</taxon>
        <taxon>Endopterygota</taxon>
        <taxon>Coleoptera</taxon>
        <taxon>Polyphaga</taxon>
        <taxon>Cucujiformia</taxon>
        <taxon>Coccinelloidea</taxon>
        <taxon>Coccinellidae</taxon>
        <taxon>Epilachninae</taxon>
        <taxon>Epilachnini</taxon>
        <taxon>Henosepilachna</taxon>
    </lineage>
</organism>
<evidence type="ECO:0000313" key="1">
    <source>
        <dbReference type="EMBL" id="KAK9889901.1"/>
    </source>
</evidence>
<dbReference type="EMBL" id="JARQZJ010000124">
    <property type="protein sequence ID" value="KAK9889901.1"/>
    <property type="molecule type" value="Genomic_DNA"/>
</dbReference>
<dbReference type="Proteomes" id="UP001431783">
    <property type="component" value="Unassembled WGS sequence"/>
</dbReference>